<name>A0A420WBW0_9PROT</name>
<organism evidence="3 4">
    <name type="scientific">Oceanibaculum indicum</name>
    <dbReference type="NCBI Taxonomy" id="526216"/>
    <lineage>
        <taxon>Bacteria</taxon>
        <taxon>Pseudomonadati</taxon>
        <taxon>Pseudomonadota</taxon>
        <taxon>Alphaproteobacteria</taxon>
        <taxon>Rhodospirillales</taxon>
        <taxon>Oceanibaculaceae</taxon>
        <taxon>Oceanibaculum</taxon>
    </lineage>
</organism>
<keyword evidence="1" id="KW-0175">Coiled coil</keyword>
<dbReference type="Proteomes" id="UP000277424">
    <property type="component" value="Unassembled WGS sequence"/>
</dbReference>
<reference evidence="3 4" key="1">
    <citation type="submission" date="2018-10" db="EMBL/GenBank/DDBJ databases">
        <title>Comparative analysis of microorganisms from saline springs in Andes Mountain Range, Colombia.</title>
        <authorList>
            <person name="Rubin E."/>
        </authorList>
    </citation>
    <scope>NUCLEOTIDE SEQUENCE [LARGE SCALE GENOMIC DNA]</scope>
    <source>
        <strain evidence="3 4">USBA 36</strain>
    </source>
</reference>
<evidence type="ECO:0000313" key="3">
    <source>
        <dbReference type="EMBL" id="RKQ68458.1"/>
    </source>
</evidence>
<evidence type="ECO:0000256" key="1">
    <source>
        <dbReference type="SAM" id="Coils"/>
    </source>
</evidence>
<dbReference type="InterPro" id="IPR036869">
    <property type="entry name" value="J_dom_sf"/>
</dbReference>
<dbReference type="AlphaFoldDB" id="A0A420WBW0"/>
<evidence type="ECO:0008006" key="5">
    <source>
        <dbReference type="Google" id="ProtNLM"/>
    </source>
</evidence>
<comment type="caution">
    <text evidence="3">The sequence shown here is derived from an EMBL/GenBank/DDBJ whole genome shotgun (WGS) entry which is preliminary data.</text>
</comment>
<feature type="region of interest" description="Disordered" evidence="2">
    <location>
        <begin position="1"/>
        <end position="20"/>
    </location>
</feature>
<dbReference type="RefSeq" id="WP_008946026.1">
    <property type="nucleotide sequence ID" value="NZ_RBIG01000003.1"/>
</dbReference>
<sequence length="229" mass="25102">MPDSLMSAQRPIRKAVPRTGERSRTYAIPCSAGFRDQVTELAQQRGVSIADLARAILLTVPEATVNAAPDPGEPPAHEREEVTLLSGASKGRVLRRKPRLQVRLQPGLAVVQLRRALGLAVAMARGDHVVALEAPAARGKQADRIKALEEELERLRLMLSAVAFEPLKDGVRTRMQALYVLGFPADAQPDARALKARYRMLAMIFHPDSPQGDTLRMGQLNAARDLLRL</sequence>
<evidence type="ECO:0000313" key="4">
    <source>
        <dbReference type="Proteomes" id="UP000277424"/>
    </source>
</evidence>
<gene>
    <name evidence="3" type="ORF">BCL74_2938</name>
</gene>
<dbReference type="SUPFAM" id="SSF46565">
    <property type="entry name" value="Chaperone J-domain"/>
    <property type="match status" value="1"/>
</dbReference>
<accession>A0A420WBW0</accession>
<dbReference type="EMBL" id="RBIG01000003">
    <property type="protein sequence ID" value="RKQ68458.1"/>
    <property type="molecule type" value="Genomic_DNA"/>
</dbReference>
<protein>
    <recommendedName>
        <fullName evidence="5">DnaJ-like protein</fullName>
    </recommendedName>
</protein>
<dbReference type="Gene3D" id="1.10.287.110">
    <property type="entry name" value="DnaJ domain"/>
    <property type="match status" value="1"/>
</dbReference>
<feature type="coiled-coil region" evidence="1">
    <location>
        <begin position="138"/>
        <end position="165"/>
    </location>
</feature>
<evidence type="ECO:0000256" key="2">
    <source>
        <dbReference type="SAM" id="MobiDB-lite"/>
    </source>
</evidence>
<proteinExistence type="predicted"/>